<dbReference type="Gramene" id="MELO3C009535.2.1">
    <property type="protein sequence ID" value="MELO3C009535.2.1"/>
    <property type="gene ID" value="MELO3C009535.2"/>
</dbReference>
<dbReference type="Pfam" id="PF00293">
    <property type="entry name" value="NUDIX"/>
    <property type="match status" value="1"/>
</dbReference>
<dbReference type="EnsemblPlants" id="MELO3C009535.2.1">
    <property type="protein sequence ID" value="MELO3C009535.2.1"/>
    <property type="gene ID" value="MELO3C009535.2"/>
</dbReference>
<reference evidence="3" key="1">
    <citation type="submission" date="2023-03" db="UniProtKB">
        <authorList>
            <consortium name="EnsemblPlants"/>
        </authorList>
    </citation>
    <scope>IDENTIFICATION</scope>
</reference>
<dbReference type="AlphaFoldDB" id="A0A9I9CW96"/>
<proteinExistence type="predicted"/>
<dbReference type="Gene3D" id="3.90.79.10">
    <property type="entry name" value="Nucleoside Triphosphate Pyrophosphohydrolase"/>
    <property type="match status" value="1"/>
</dbReference>
<protein>
    <recommendedName>
        <fullName evidence="2">Nudix hydrolase domain-containing protein</fullName>
    </recommendedName>
</protein>
<keyword evidence="1" id="KW-0378">Hydrolase</keyword>
<dbReference type="GO" id="GO:0016787">
    <property type="term" value="F:hydrolase activity"/>
    <property type="evidence" value="ECO:0007669"/>
    <property type="project" value="UniProtKB-KW"/>
</dbReference>
<dbReference type="InterPro" id="IPR015797">
    <property type="entry name" value="NUDIX_hydrolase-like_dom_sf"/>
</dbReference>
<organism evidence="3">
    <name type="scientific">Cucumis melo</name>
    <name type="common">Muskmelon</name>
    <dbReference type="NCBI Taxonomy" id="3656"/>
    <lineage>
        <taxon>Eukaryota</taxon>
        <taxon>Viridiplantae</taxon>
        <taxon>Streptophyta</taxon>
        <taxon>Embryophyta</taxon>
        <taxon>Tracheophyta</taxon>
        <taxon>Spermatophyta</taxon>
        <taxon>Magnoliopsida</taxon>
        <taxon>eudicotyledons</taxon>
        <taxon>Gunneridae</taxon>
        <taxon>Pentapetalae</taxon>
        <taxon>rosids</taxon>
        <taxon>fabids</taxon>
        <taxon>Cucurbitales</taxon>
        <taxon>Cucurbitaceae</taxon>
        <taxon>Benincaseae</taxon>
        <taxon>Cucumis</taxon>
    </lineage>
</organism>
<dbReference type="PROSITE" id="PS51462">
    <property type="entry name" value="NUDIX"/>
    <property type="match status" value="1"/>
</dbReference>
<evidence type="ECO:0000313" key="3">
    <source>
        <dbReference type="EnsemblPlants" id="MELO3C009535.2.1"/>
    </source>
</evidence>
<dbReference type="PROSITE" id="PS00893">
    <property type="entry name" value="NUDIX_BOX"/>
    <property type="match status" value="1"/>
</dbReference>
<feature type="domain" description="Nudix hydrolase" evidence="2">
    <location>
        <begin position="7"/>
        <end position="237"/>
    </location>
</feature>
<evidence type="ECO:0000256" key="1">
    <source>
        <dbReference type="ARBA" id="ARBA00022801"/>
    </source>
</evidence>
<dbReference type="SUPFAM" id="SSF55811">
    <property type="entry name" value="Nudix"/>
    <property type="match status" value="1"/>
</dbReference>
<name>A0A9I9CW96_CUCME</name>
<dbReference type="InterPro" id="IPR000086">
    <property type="entry name" value="NUDIX_hydrolase_dom"/>
</dbReference>
<dbReference type="InterPro" id="IPR020084">
    <property type="entry name" value="NUDIX_hydrolase_CS"/>
</dbReference>
<evidence type="ECO:0000259" key="2">
    <source>
        <dbReference type="PROSITE" id="PS51462"/>
    </source>
</evidence>
<accession>A0A9I9CW96</accession>
<sequence>MEFPPEGYRRGVGICLFNSSGKIFAASRLNGHEIWEMPQESTVSLLFFKYFSRFILCELGHISIGSISDFLVRIYQNSLLSSLFEAIRGSAEMRRGFSSNLYPFLSNLLFEHSIGGILALVLWVLGGVNEGEDLKTAAKRELMEETGVVSAEIIAESASDTSNTGEQDTKARPISASKNRSTYMDYIISPSSFHVHLINRKAHGQVSPEVYWKRRRDKSSRRWNRKARVWGVVMDVN</sequence>